<accession>G0V0E8</accession>
<keyword evidence="1" id="KW-1133">Transmembrane helix</keyword>
<evidence type="ECO:0000313" key="3">
    <source>
        <dbReference type="EMBL" id="CCC95119.1"/>
    </source>
</evidence>
<organism evidence="3">
    <name type="scientific">Trypanosoma congolense (strain IL3000)</name>
    <dbReference type="NCBI Taxonomy" id="1068625"/>
    <lineage>
        <taxon>Eukaryota</taxon>
        <taxon>Discoba</taxon>
        <taxon>Euglenozoa</taxon>
        <taxon>Kinetoplastea</taxon>
        <taxon>Metakinetoplastina</taxon>
        <taxon>Trypanosomatida</taxon>
        <taxon>Trypanosomatidae</taxon>
        <taxon>Trypanosoma</taxon>
        <taxon>Nannomonas</taxon>
    </lineage>
</organism>
<dbReference type="AlphaFoldDB" id="G0V0E8"/>
<reference evidence="3" key="1">
    <citation type="journal article" date="2012" name="Proc. Natl. Acad. Sci. U.S.A.">
        <title>Antigenic diversity is generated by distinct evolutionary mechanisms in African trypanosome species.</title>
        <authorList>
            <person name="Jackson A.P."/>
            <person name="Berry A."/>
            <person name="Aslett M."/>
            <person name="Allison H.C."/>
            <person name="Burton P."/>
            <person name="Vavrova-Anderson J."/>
            <person name="Brown R."/>
            <person name="Browne H."/>
            <person name="Corton N."/>
            <person name="Hauser H."/>
            <person name="Gamble J."/>
            <person name="Gilderthorp R."/>
            <person name="Marcello L."/>
            <person name="McQuillan J."/>
            <person name="Otto T.D."/>
            <person name="Quail M.A."/>
            <person name="Sanders M.J."/>
            <person name="van Tonder A."/>
            <person name="Ginger M.L."/>
            <person name="Field M.C."/>
            <person name="Barry J.D."/>
            <person name="Hertz-Fowler C."/>
            <person name="Berriman M."/>
        </authorList>
    </citation>
    <scope>NUCLEOTIDE SEQUENCE</scope>
    <source>
        <strain evidence="3">IL3000</strain>
    </source>
</reference>
<sequence>MRLLVSLYHFFLFGPLASGYVVGILYFHLIYSTLFLRIITLVHTFSQLKFALVLPKNCECSFLSFFIFLVWLVCYPFSSVQCLFVSKIGDPMAQLTVYENHDIFLQNPACVYVPYRLQAMDELLALISETFAPTPVARYGEGRYRFAYSLSGLPLNSVEECIDAGKIVVAATSKFMPRKEKSRYFTNDEYGDISGDWPPNLTATISPVRDTVMGSSVHYNGMESTVFTSFPQTSEGLTRHSGKNPSALLTPIHRSSSVSPPLQFSAALPVSDSRIREDRLACYVSGVEVEVPSSTFDAPVTPSDLGITHVERVAAVKTLIMLKLWGRSFPDEDLLFEEELRSLFRPVIAEQSVCPLTLERTYESYPLHVMVEGPPKSGVTTALAYYSTMLVSSKESQYSAHLILPLNFELLFDGMLSFSSHGGGSHTEDDKGASYARLYTQSFLIDVPFFFMTIVRLLVDCAVAQRPSLRSSSTALVELWEQLIRPAVGNEILFNTYQVAHLVGHQALYRWETFATPAAKILNAARHALHDVRLRDALLELVLVELVAQVASALRFAGVVYIVDGLRPLSLCMCDRLKRPGGDASVLLDRISRRPWAHVAFGMDSLSLQAIELAVPTRMRRVRLLRMISVERLTERYNFPRALICGKKEYSIELFLGAPGYLHMLHELLLSCDKQSMREVGGYNVRIEDVDVVHALEKLSAVLQTAQDPRVG</sequence>
<dbReference type="PROSITE" id="PS50309">
    <property type="entry name" value="DC"/>
    <property type="match status" value="1"/>
</dbReference>
<dbReference type="EMBL" id="HE575324">
    <property type="protein sequence ID" value="CCC95119.1"/>
    <property type="molecule type" value="Genomic_DNA"/>
</dbReference>
<evidence type="ECO:0000256" key="1">
    <source>
        <dbReference type="SAM" id="Phobius"/>
    </source>
</evidence>
<protein>
    <recommendedName>
        <fullName evidence="2">Doublecortin domain-containing protein</fullName>
    </recommendedName>
</protein>
<gene>
    <name evidence="3" type="ORF">TCIL3000_11_5330</name>
</gene>
<feature type="transmembrane region" description="Helical" evidence="1">
    <location>
        <begin position="29"/>
        <end position="48"/>
    </location>
</feature>
<feature type="domain" description="Doublecortin" evidence="2">
    <location>
        <begin position="93"/>
        <end position="181"/>
    </location>
</feature>
<dbReference type="GO" id="GO:0035556">
    <property type="term" value="P:intracellular signal transduction"/>
    <property type="evidence" value="ECO:0007669"/>
    <property type="project" value="InterPro"/>
</dbReference>
<feature type="transmembrane region" description="Helical" evidence="1">
    <location>
        <begin position="60"/>
        <end position="78"/>
    </location>
</feature>
<keyword evidence="1" id="KW-0812">Transmembrane</keyword>
<evidence type="ECO:0000259" key="2">
    <source>
        <dbReference type="PROSITE" id="PS50309"/>
    </source>
</evidence>
<dbReference type="VEuPathDB" id="TriTrypDB:TcIL3000.11.5330"/>
<proteinExistence type="predicted"/>
<name>G0V0E8_TRYCI</name>
<dbReference type="InterPro" id="IPR003533">
    <property type="entry name" value="Doublecortin_dom"/>
</dbReference>
<keyword evidence="1" id="KW-0472">Membrane</keyword>